<keyword evidence="4" id="KW-1185">Reference proteome</keyword>
<dbReference type="PANTHER" id="PTHR48044:SF48">
    <property type="entry name" value="GLYCOSYLTRANSFERASE"/>
    <property type="match status" value="1"/>
</dbReference>
<dbReference type="PANTHER" id="PTHR48044">
    <property type="entry name" value="GLYCOSYLTRANSFERASE"/>
    <property type="match status" value="1"/>
</dbReference>
<comment type="caution">
    <text evidence="3">The sequence shown here is derived from an EMBL/GenBank/DDBJ whole genome shotgun (WGS) entry which is preliminary data.</text>
</comment>
<sequence length="345" mass="38416">MGSINHETLIPNQEQQFSVIIVPFPAQGHLNQMLQLSCLISSYKIPVHYVGSATHNRQARTRANGLNPSDVAKIHFQDLPVTPFPSLPPTPSSTNRFPGHLQPVFDATMSLRGPVTALMKKLSKTHKRVIVIHDPLIASVVQDVATIPNAEAYAFNCLSGFCEVKFMYEQMGKTCPVQRLRELPLISTCITEKLGLFIGLQNQALEYRAGDLYNTSRVLEGPSLDILGSEEVAGNRKSWGIGPLLPAKFAQAKRHECLDWLDRQEPRSVIYVTFGTTCSLTDEEINELAIGLERSGHKFLWVLRDADKGDVFDGKIRTYELPQGLKGALLQQINTTERIKNRACL</sequence>
<dbReference type="Pfam" id="PF26168">
    <property type="entry name" value="Glyco_transf_N"/>
    <property type="match status" value="1"/>
</dbReference>
<gene>
    <name evidence="3" type="ORF">CASFOL_025485</name>
</gene>
<accession>A0ABD3CUH0</accession>
<feature type="domain" description="Glycosyltransferase N-terminal" evidence="2">
    <location>
        <begin position="16"/>
        <end position="246"/>
    </location>
</feature>
<dbReference type="SUPFAM" id="SSF53756">
    <property type="entry name" value="UDP-Glycosyltransferase/glycogen phosphorylase"/>
    <property type="match status" value="1"/>
</dbReference>
<dbReference type="AlphaFoldDB" id="A0ABD3CUH0"/>
<comment type="similarity">
    <text evidence="1">Belongs to the UDP-glycosyltransferase family.</text>
</comment>
<evidence type="ECO:0000313" key="3">
    <source>
        <dbReference type="EMBL" id="KAL3632501.1"/>
    </source>
</evidence>
<proteinExistence type="inferred from homology"/>
<protein>
    <recommendedName>
        <fullName evidence="2">Glycosyltransferase N-terminal domain-containing protein</fullName>
    </recommendedName>
</protein>
<name>A0ABD3CUH0_9LAMI</name>
<organism evidence="3 4">
    <name type="scientific">Castilleja foliolosa</name>
    <dbReference type="NCBI Taxonomy" id="1961234"/>
    <lineage>
        <taxon>Eukaryota</taxon>
        <taxon>Viridiplantae</taxon>
        <taxon>Streptophyta</taxon>
        <taxon>Embryophyta</taxon>
        <taxon>Tracheophyta</taxon>
        <taxon>Spermatophyta</taxon>
        <taxon>Magnoliopsida</taxon>
        <taxon>eudicotyledons</taxon>
        <taxon>Gunneridae</taxon>
        <taxon>Pentapetalae</taxon>
        <taxon>asterids</taxon>
        <taxon>lamiids</taxon>
        <taxon>Lamiales</taxon>
        <taxon>Orobanchaceae</taxon>
        <taxon>Pedicularideae</taxon>
        <taxon>Castillejinae</taxon>
        <taxon>Castilleja</taxon>
    </lineage>
</organism>
<dbReference type="GO" id="GO:0008194">
    <property type="term" value="F:UDP-glycosyltransferase activity"/>
    <property type="evidence" value="ECO:0007669"/>
    <property type="project" value="UniProtKB-ARBA"/>
</dbReference>
<dbReference type="InterPro" id="IPR058980">
    <property type="entry name" value="Glyco_transf_N"/>
</dbReference>
<evidence type="ECO:0000259" key="2">
    <source>
        <dbReference type="Pfam" id="PF26168"/>
    </source>
</evidence>
<evidence type="ECO:0000256" key="1">
    <source>
        <dbReference type="ARBA" id="ARBA00009995"/>
    </source>
</evidence>
<evidence type="ECO:0000313" key="4">
    <source>
        <dbReference type="Proteomes" id="UP001632038"/>
    </source>
</evidence>
<dbReference type="GO" id="GO:1901135">
    <property type="term" value="P:carbohydrate derivative metabolic process"/>
    <property type="evidence" value="ECO:0007669"/>
    <property type="project" value="UniProtKB-ARBA"/>
</dbReference>
<dbReference type="Gene3D" id="3.40.50.2000">
    <property type="entry name" value="Glycogen Phosphorylase B"/>
    <property type="match status" value="2"/>
</dbReference>
<reference evidence="4" key="1">
    <citation type="journal article" date="2024" name="IScience">
        <title>Strigolactones Initiate the Formation of Haustorium-like Structures in Castilleja.</title>
        <authorList>
            <person name="Buerger M."/>
            <person name="Peterson D."/>
            <person name="Chory J."/>
        </authorList>
    </citation>
    <scope>NUCLEOTIDE SEQUENCE [LARGE SCALE GENOMIC DNA]</scope>
</reference>
<dbReference type="EMBL" id="JAVIJP010000032">
    <property type="protein sequence ID" value="KAL3632501.1"/>
    <property type="molecule type" value="Genomic_DNA"/>
</dbReference>
<dbReference type="Proteomes" id="UP001632038">
    <property type="component" value="Unassembled WGS sequence"/>
</dbReference>